<dbReference type="InterPro" id="IPR052626">
    <property type="entry name" value="SWT1_Regulator"/>
</dbReference>
<feature type="domain" description="PIN" evidence="2">
    <location>
        <begin position="504"/>
        <end position="627"/>
    </location>
</feature>
<feature type="compositionally biased region" description="Basic and acidic residues" evidence="1">
    <location>
        <begin position="76"/>
        <end position="97"/>
    </location>
</feature>
<dbReference type="Gene3D" id="3.40.50.1010">
    <property type="entry name" value="5'-nuclease"/>
    <property type="match status" value="1"/>
</dbReference>
<sequence>MEKKQLRQSITSMSDKWIKCQSKQRPGKYMFNKETGETRWCSELEDGLLRTTGSKDTKNSTKTPTSIAKPKLKTPANDRLKRLQNTLKKDQKEKQDQKQVTTRRRKSLDQLPATRNGEGEKDKQKDNVQKKTSSISKSPNTSPEVKKDCQPSTSKCGLRIGNEMDKRSENRSPQTNKTAKKSNQKAPSKEAKKRSNCDLSTADSPKKRQKCTKQNPTFKEKEPPSTDVNTKDKPSTEQPKPEVGGIGSSFVSKIKAFCKDKFSSYYNAKKVATQKPLQPCLKKTNFKIPKKVPDVLPATTNLKFQKREPEKSVNELYNNNNCITTAPMTILMKRTATPNSGEGTVDFKAFSVTASPSHTPNNIIPVYQRGSANSRLQRLRNSLNQQKLTADPEISTSTRLCASACSSALACVIREAAIPNSSPNISQPDVDYEPMDWLPIEELKTEAIEISSSESNNGTQSIRAAEVENMGEYYGTVNKNLLRYAMEQKQGGLVMTEKWLNDYFYFILDTNVLIDYLVFLEELSHMKLCDTSGTILYVPYIVLQELDKLKQFAVSEGAKVRAVRAIKYLNAKFETKNKHLQAQSAMSELEHLVEITSPDDRIINCCLQVKQHVDNVILLTEDINLRNKAICNNILVSTKSDLIAKHT</sequence>
<dbReference type="PANTHER" id="PTHR16161">
    <property type="entry name" value="TRANSCRIPTIONAL PROTEIN SWT1"/>
    <property type="match status" value="1"/>
</dbReference>
<dbReference type="AlphaFoldDB" id="W8B9Y2"/>
<dbReference type="InterPro" id="IPR002716">
    <property type="entry name" value="PIN_dom"/>
</dbReference>
<evidence type="ECO:0000313" key="3">
    <source>
        <dbReference type="EMBL" id="JAB95467.1"/>
    </source>
</evidence>
<dbReference type="GO" id="GO:0005634">
    <property type="term" value="C:nucleus"/>
    <property type="evidence" value="ECO:0007669"/>
    <property type="project" value="TreeGrafter"/>
</dbReference>
<dbReference type="InterPro" id="IPR029060">
    <property type="entry name" value="PIN-like_dom_sf"/>
</dbReference>
<reference evidence="3" key="2">
    <citation type="journal article" date="2014" name="BMC Genomics">
        <title>A genomic perspective to assessing quality of mass-reared SIT flies used in Mediterranean fruit fly (Ceratitis capitata) eradication in California.</title>
        <authorList>
            <person name="Calla B."/>
            <person name="Hall B."/>
            <person name="Hou S."/>
            <person name="Geib S.M."/>
        </authorList>
    </citation>
    <scope>NUCLEOTIDE SEQUENCE</scope>
</reference>
<dbReference type="SUPFAM" id="SSF88723">
    <property type="entry name" value="PIN domain-like"/>
    <property type="match status" value="1"/>
</dbReference>
<gene>
    <name evidence="3" type="primary">SWT1</name>
</gene>
<evidence type="ECO:0000256" key="1">
    <source>
        <dbReference type="SAM" id="MobiDB-lite"/>
    </source>
</evidence>
<dbReference type="PANTHER" id="PTHR16161:SF0">
    <property type="entry name" value="TRANSCRIPTIONAL PROTEIN SWT1"/>
    <property type="match status" value="1"/>
</dbReference>
<dbReference type="Pfam" id="PF13638">
    <property type="entry name" value="PIN_4"/>
    <property type="match status" value="1"/>
</dbReference>
<feature type="compositionally biased region" description="Basic and acidic residues" evidence="1">
    <location>
        <begin position="218"/>
        <end position="235"/>
    </location>
</feature>
<feature type="compositionally biased region" description="Polar residues" evidence="1">
    <location>
        <begin position="130"/>
        <end position="143"/>
    </location>
</feature>
<dbReference type="OrthoDB" id="548295at2759"/>
<accession>W8B9Y2</accession>
<reference evidence="3" key="1">
    <citation type="submission" date="2013-07" db="EMBL/GenBank/DDBJ databases">
        <authorList>
            <person name="Geib S."/>
        </authorList>
    </citation>
    <scope>NUCLEOTIDE SEQUENCE</scope>
</reference>
<feature type="region of interest" description="Disordered" evidence="1">
    <location>
        <begin position="49"/>
        <end position="246"/>
    </location>
</feature>
<dbReference type="SMART" id="SM00670">
    <property type="entry name" value="PINc"/>
    <property type="match status" value="1"/>
</dbReference>
<dbReference type="EMBL" id="GAMC01011088">
    <property type="protein sequence ID" value="JAB95467.1"/>
    <property type="molecule type" value="mRNA"/>
</dbReference>
<protein>
    <submittedName>
        <fullName evidence="3">Transcriptional protein SWT1</fullName>
    </submittedName>
</protein>
<organism evidence="3">
    <name type="scientific">Ceratitis capitata</name>
    <name type="common">Mediterranean fruit fly</name>
    <name type="synonym">Tephritis capitata</name>
    <dbReference type="NCBI Taxonomy" id="7213"/>
    <lineage>
        <taxon>Eukaryota</taxon>
        <taxon>Metazoa</taxon>
        <taxon>Ecdysozoa</taxon>
        <taxon>Arthropoda</taxon>
        <taxon>Hexapoda</taxon>
        <taxon>Insecta</taxon>
        <taxon>Pterygota</taxon>
        <taxon>Neoptera</taxon>
        <taxon>Endopterygota</taxon>
        <taxon>Diptera</taxon>
        <taxon>Brachycera</taxon>
        <taxon>Muscomorpha</taxon>
        <taxon>Tephritoidea</taxon>
        <taxon>Tephritidae</taxon>
        <taxon>Ceratitis</taxon>
        <taxon>Ceratitis</taxon>
    </lineage>
</organism>
<feature type="compositionally biased region" description="Basic and acidic residues" evidence="1">
    <location>
        <begin position="117"/>
        <end position="129"/>
    </location>
</feature>
<proteinExistence type="evidence at transcript level"/>
<feature type="compositionally biased region" description="Basic and acidic residues" evidence="1">
    <location>
        <begin position="187"/>
        <end position="196"/>
    </location>
</feature>
<evidence type="ECO:0000259" key="2">
    <source>
        <dbReference type="SMART" id="SM00670"/>
    </source>
</evidence>
<name>W8B9Y2_CERCA</name>